<sequence length="315" mass="34600">MHANQLEITPNLVEHLIRTQFPSWSGYEIRPVPSHGTVNALFRIEGSAPSDEVWTSGREQTPSPGSTFVARFPLQPGDPVQVRRELEDEMGAARRLHAISPYPTPRPIALGEPGDGYPLPWAVYTWLDGTTAYDADVAGSVGFAEDLARFVLALRAEPTEGRVFTGSWRGGVLTSQDEYVADGLERSRGMIDVDALARLWSVLRETPRTEPDVWTHRDLMPGNLLAADGWLAGVIDVGTFTVSDPAMDLQPAWNLLDPTARAAFRTALGSDDAEWARGMGWSFAQAIGCLWYYVETNPVMSRTAHHTLTALLTVS</sequence>
<evidence type="ECO:0000313" key="4">
    <source>
        <dbReference type="Proteomes" id="UP000295075"/>
    </source>
</evidence>
<name>A0A4V2XMK9_9ACTN</name>
<dbReference type="AlphaFoldDB" id="A0A4V2XMK9"/>
<dbReference type="InterPro" id="IPR051678">
    <property type="entry name" value="AGP_Transferase"/>
</dbReference>
<feature type="region of interest" description="Disordered" evidence="1">
    <location>
        <begin position="49"/>
        <end position="74"/>
    </location>
</feature>
<organism evidence="3 4">
    <name type="scientific">Kribbella albertanoniae</name>
    <dbReference type="NCBI Taxonomy" id="1266829"/>
    <lineage>
        <taxon>Bacteria</taxon>
        <taxon>Bacillati</taxon>
        <taxon>Actinomycetota</taxon>
        <taxon>Actinomycetes</taxon>
        <taxon>Propionibacteriales</taxon>
        <taxon>Kribbellaceae</taxon>
        <taxon>Kribbella</taxon>
    </lineage>
</organism>
<dbReference type="OrthoDB" id="9797603at2"/>
<dbReference type="EMBL" id="SMKA01000372">
    <property type="protein sequence ID" value="TDC14686.1"/>
    <property type="molecule type" value="Genomic_DNA"/>
</dbReference>
<dbReference type="InterPro" id="IPR002575">
    <property type="entry name" value="Aminoglycoside_PTrfase"/>
</dbReference>
<feature type="domain" description="Aminoglycoside phosphotransferase" evidence="2">
    <location>
        <begin position="65"/>
        <end position="280"/>
    </location>
</feature>
<dbReference type="RefSeq" id="WP_132415323.1">
    <property type="nucleotide sequence ID" value="NZ_SMKA01000372.1"/>
</dbReference>
<dbReference type="Gene3D" id="3.90.1200.10">
    <property type="match status" value="1"/>
</dbReference>
<dbReference type="CDD" id="cd05155">
    <property type="entry name" value="APH_ChoK_like_1"/>
    <property type="match status" value="1"/>
</dbReference>
<dbReference type="PANTHER" id="PTHR21310">
    <property type="entry name" value="AMINOGLYCOSIDE PHOSPHOTRANSFERASE-RELATED-RELATED"/>
    <property type="match status" value="1"/>
</dbReference>
<keyword evidence="4" id="KW-1185">Reference proteome</keyword>
<dbReference type="Proteomes" id="UP000295075">
    <property type="component" value="Unassembled WGS sequence"/>
</dbReference>
<proteinExistence type="predicted"/>
<reference evidence="3 4" key="1">
    <citation type="submission" date="2019-03" db="EMBL/GenBank/DDBJ databases">
        <title>Draft genome sequences of novel Actinobacteria.</title>
        <authorList>
            <person name="Sahin N."/>
            <person name="Ay H."/>
            <person name="Saygin H."/>
        </authorList>
    </citation>
    <scope>NUCLEOTIDE SEQUENCE [LARGE SCALE GENOMIC DNA]</scope>
    <source>
        <strain evidence="3 4">JCM 30547</strain>
    </source>
</reference>
<dbReference type="Gene3D" id="3.30.200.20">
    <property type="entry name" value="Phosphorylase Kinase, domain 1"/>
    <property type="match status" value="1"/>
</dbReference>
<comment type="caution">
    <text evidence="3">The sequence shown here is derived from an EMBL/GenBank/DDBJ whole genome shotgun (WGS) entry which is preliminary data.</text>
</comment>
<protein>
    <submittedName>
        <fullName evidence="3">Aminoglycoside phosphotransferase family protein</fullName>
    </submittedName>
</protein>
<gene>
    <name evidence="3" type="ORF">E1261_41735</name>
</gene>
<evidence type="ECO:0000256" key="1">
    <source>
        <dbReference type="SAM" id="MobiDB-lite"/>
    </source>
</evidence>
<evidence type="ECO:0000259" key="2">
    <source>
        <dbReference type="Pfam" id="PF01636"/>
    </source>
</evidence>
<keyword evidence="3" id="KW-0808">Transferase</keyword>
<accession>A0A4V2XMK9</accession>
<evidence type="ECO:0000313" key="3">
    <source>
        <dbReference type="EMBL" id="TDC14686.1"/>
    </source>
</evidence>
<dbReference type="PANTHER" id="PTHR21310:SF42">
    <property type="entry name" value="BIFUNCTIONAL AAC_APH"/>
    <property type="match status" value="1"/>
</dbReference>
<dbReference type="GO" id="GO:0016740">
    <property type="term" value="F:transferase activity"/>
    <property type="evidence" value="ECO:0007669"/>
    <property type="project" value="UniProtKB-KW"/>
</dbReference>
<dbReference type="SUPFAM" id="SSF56112">
    <property type="entry name" value="Protein kinase-like (PK-like)"/>
    <property type="match status" value="1"/>
</dbReference>
<dbReference type="InterPro" id="IPR011009">
    <property type="entry name" value="Kinase-like_dom_sf"/>
</dbReference>
<feature type="compositionally biased region" description="Polar residues" evidence="1">
    <location>
        <begin position="57"/>
        <end position="66"/>
    </location>
</feature>
<dbReference type="Pfam" id="PF01636">
    <property type="entry name" value="APH"/>
    <property type="match status" value="1"/>
</dbReference>